<feature type="transmembrane region" description="Helical" evidence="10">
    <location>
        <begin position="370"/>
        <end position="386"/>
    </location>
</feature>
<evidence type="ECO:0000256" key="1">
    <source>
        <dbReference type="ARBA" id="ARBA00000156"/>
    </source>
</evidence>
<dbReference type="AlphaFoldDB" id="A0A3N4KFP8"/>
<evidence type="ECO:0000256" key="3">
    <source>
        <dbReference type="ARBA" id="ARBA00009045"/>
    </source>
</evidence>
<accession>A0A3N4KFP8</accession>
<dbReference type="SUPFAM" id="SSF144091">
    <property type="entry name" value="Rhomboid-like"/>
    <property type="match status" value="1"/>
</dbReference>
<evidence type="ECO:0000256" key="8">
    <source>
        <dbReference type="ARBA" id="ARBA00022989"/>
    </source>
</evidence>
<reference evidence="13 14" key="1">
    <citation type="journal article" date="2018" name="Nat. Ecol. Evol.">
        <title>Pezizomycetes genomes reveal the molecular basis of ectomycorrhizal truffle lifestyle.</title>
        <authorList>
            <person name="Murat C."/>
            <person name="Payen T."/>
            <person name="Noel B."/>
            <person name="Kuo A."/>
            <person name="Morin E."/>
            <person name="Chen J."/>
            <person name="Kohler A."/>
            <person name="Krizsan K."/>
            <person name="Balestrini R."/>
            <person name="Da Silva C."/>
            <person name="Montanini B."/>
            <person name="Hainaut M."/>
            <person name="Levati E."/>
            <person name="Barry K.W."/>
            <person name="Belfiori B."/>
            <person name="Cichocki N."/>
            <person name="Clum A."/>
            <person name="Dockter R.B."/>
            <person name="Fauchery L."/>
            <person name="Guy J."/>
            <person name="Iotti M."/>
            <person name="Le Tacon F."/>
            <person name="Lindquist E.A."/>
            <person name="Lipzen A."/>
            <person name="Malagnac F."/>
            <person name="Mello A."/>
            <person name="Molinier V."/>
            <person name="Miyauchi S."/>
            <person name="Poulain J."/>
            <person name="Riccioni C."/>
            <person name="Rubini A."/>
            <person name="Sitrit Y."/>
            <person name="Splivallo R."/>
            <person name="Traeger S."/>
            <person name="Wang M."/>
            <person name="Zifcakova L."/>
            <person name="Wipf D."/>
            <person name="Zambonelli A."/>
            <person name="Paolocci F."/>
            <person name="Nowrousian M."/>
            <person name="Ottonello S."/>
            <person name="Baldrian P."/>
            <person name="Spatafora J.W."/>
            <person name="Henrissat B."/>
            <person name="Nagy L.G."/>
            <person name="Aury J.M."/>
            <person name="Wincker P."/>
            <person name="Grigoriev I.V."/>
            <person name="Bonfante P."/>
            <person name="Martin F.M."/>
        </authorList>
    </citation>
    <scope>NUCLEOTIDE SEQUENCE [LARGE SCALE GENOMIC DNA]</scope>
    <source>
        <strain evidence="13 14">CCBAS932</strain>
    </source>
</reference>
<feature type="compositionally biased region" description="Polar residues" evidence="11">
    <location>
        <begin position="91"/>
        <end position="106"/>
    </location>
</feature>
<name>A0A3N4KFP8_9PEZI</name>
<feature type="transmembrane region" description="Helical" evidence="10">
    <location>
        <begin position="274"/>
        <end position="296"/>
    </location>
</feature>
<dbReference type="InterPro" id="IPR022764">
    <property type="entry name" value="Peptidase_S54_rhomboid_dom"/>
</dbReference>
<feature type="transmembrane region" description="Helical" evidence="10">
    <location>
        <begin position="308"/>
        <end position="329"/>
    </location>
</feature>
<comment type="function">
    <text evidence="10">Serine protease involved in intramembrane proteolysis.</text>
</comment>
<dbReference type="GO" id="GO:0006508">
    <property type="term" value="P:proteolysis"/>
    <property type="evidence" value="ECO:0007669"/>
    <property type="project" value="UniProtKB-KW"/>
</dbReference>
<protein>
    <recommendedName>
        <fullName evidence="10">Rhomboid-type serine protease</fullName>
        <ecNumber evidence="10">3.4.21.105</ecNumber>
    </recommendedName>
</protein>
<evidence type="ECO:0000256" key="4">
    <source>
        <dbReference type="ARBA" id="ARBA00022670"/>
    </source>
</evidence>
<dbReference type="Gene3D" id="1.20.1540.10">
    <property type="entry name" value="Rhomboid-like"/>
    <property type="match status" value="1"/>
</dbReference>
<dbReference type="GO" id="GO:0004252">
    <property type="term" value="F:serine-type endopeptidase activity"/>
    <property type="evidence" value="ECO:0007669"/>
    <property type="project" value="InterPro"/>
</dbReference>
<dbReference type="InParanoid" id="A0A3N4KFP8"/>
<comment type="similarity">
    <text evidence="3 10">Belongs to the peptidase S54 family.</text>
</comment>
<feature type="transmembrane region" description="Helical" evidence="10">
    <location>
        <begin position="335"/>
        <end position="358"/>
    </location>
</feature>
<organism evidence="13 14">
    <name type="scientific">Morchella conica CCBAS932</name>
    <dbReference type="NCBI Taxonomy" id="1392247"/>
    <lineage>
        <taxon>Eukaryota</taxon>
        <taxon>Fungi</taxon>
        <taxon>Dikarya</taxon>
        <taxon>Ascomycota</taxon>
        <taxon>Pezizomycotina</taxon>
        <taxon>Pezizomycetes</taxon>
        <taxon>Pezizales</taxon>
        <taxon>Morchellaceae</taxon>
        <taxon>Morchella</taxon>
    </lineage>
</organism>
<dbReference type="EC" id="3.4.21.105" evidence="10"/>
<keyword evidence="8 10" id="KW-1133">Transmembrane helix</keyword>
<keyword evidence="4 10" id="KW-0645">Protease</keyword>
<keyword evidence="6 10" id="KW-0378">Hydrolase</keyword>
<dbReference type="PANTHER" id="PTHR22936">
    <property type="entry name" value="RHOMBOID-RELATED"/>
    <property type="match status" value="1"/>
</dbReference>
<keyword evidence="7 10" id="KW-0720">Serine protease</keyword>
<comment type="catalytic activity">
    <reaction evidence="1 10">
        <text>Cleaves type-1 transmembrane domains using a catalytic dyad composed of serine and histidine that are contributed by different transmembrane domains.</text>
        <dbReference type="EC" id="3.4.21.105"/>
    </reaction>
</comment>
<feature type="compositionally biased region" description="Low complexity" evidence="11">
    <location>
        <begin position="31"/>
        <end position="40"/>
    </location>
</feature>
<evidence type="ECO:0000256" key="5">
    <source>
        <dbReference type="ARBA" id="ARBA00022692"/>
    </source>
</evidence>
<evidence type="ECO:0000256" key="11">
    <source>
        <dbReference type="SAM" id="MobiDB-lite"/>
    </source>
</evidence>
<keyword evidence="14" id="KW-1185">Reference proteome</keyword>
<dbReference type="Proteomes" id="UP000277580">
    <property type="component" value="Unassembled WGS sequence"/>
</dbReference>
<evidence type="ECO:0000256" key="10">
    <source>
        <dbReference type="RuleBase" id="RU362115"/>
    </source>
</evidence>
<dbReference type="STRING" id="1392247.A0A3N4KFP8"/>
<keyword evidence="5 10" id="KW-0812">Transmembrane</keyword>
<comment type="subcellular location">
    <subcellularLocation>
        <location evidence="2 10">Membrane</location>
        <topology evidence="2 10">Multi-pass membrane protein</topology>
    </subcellularLocation>
</comment>
<evidence type="ECO:0000256" key="2">
    <source>
        <dbReference type="ARBA" id="ARBA00004141"/>
    </source>
</evidence>
<dbReference type="OrthoDB" id="2146116at2759"/>
<feature type="transmembrane region" description="Helical" evidence="10">
    <location>
        <begin position="468"/>
        <end position="491"/>
    </location>
</feature>
<dbReference type="PANTHER" id="PTHR22936:SF69">
    <property type="entry name" value="RHOMBOID-LIKE PROTEIN"/>
    <property type="match status" value="1"/>
</dbReference>
<sequence>MSAAEYYNSGPAPINTNFPPNQNPPHPSSSPAPSHSTVSPINKPLPNQPTFPPTHGGIGYTDDFYGRHHSTQSIDVDTSYHPPAHSPPGLSHNNSYSSNYDKQQPYNDGIPLHDTRPQNYQNYPPPMPASAAEMGMMGGKKPKRKQAPFMNNTHKRPWFCWIISTIQVSVFIAEIARNAILTGSPIMIKPQVNPMIGPSTNVLINMGARFVPCMKLIEGVTDRADIALNFPCPTATTYDVADNNCTLSQWCGFGGDEIPKDLGGKSSSKEPDQWWRFIVPMFLHAGIIHIGFNMLFQLRIGVDMEREIGPIRFALCYFASGIFGFVLGGNFAPNGVPSTGCSGSLFGIIALMLLDLLWNWTNRQSPMKELLFLLLDICLGFAIGLLPGLDNFSHIGGFLMGFILGIALLHSPVNLRRKIGAGDPPYTPMTPAYMHGANTEGGSSATQGHSASVFIKSPTGFFKGRKPLWWAFWIARAAALTAALIVMIVLINNFYKYEKKCTWCKYLSCLPVSNWCDVGNLTVTTTETTSRKMMARNLAAFM</sequence>
<evidence type="ECO:0000256" key="9">
    <source>
        <dbReference type="ARBA" id="ARBA00023136"/>
    </source>
</evidence>
<feature type="compositionally biased region" description="Pro residues" evidence="11">
    <location>
        <begin position="21"/>
        <end position="30"/>
    </location>
</feature>
<feature type="domain" description="Peptidase S54 rhomboid" evidence="12">
    <location>
        <begin position="272"/>
        <end position="409"/>
    </location>
</feature>
<evidence type="ECO:0000256" key="7">
    <source>
        <dbReference type="ARBA" id="ARBA00022825"/>
    </source>
</evidence>
<evidence type="ECO:0000313" key="14">
    <source>
        <dbReference type="Proteomes" id="UP000277580"/>
    </source>
</evidence>
<evidence type="ECO:0000256" key="6">
    <source>
        <dbReference type="ARBA" id="ARBA00022801"/>
    </source>
</evidence>
<comment type="caution">
    <text evidence="10">Lacks conserved residue(s) required for the propagation of feature annotation.</text>
</comment>
<dbReference type="InterPro" id="IPR002610">
    <property type="entry name" value="Peptidase_S54_rhomboid-like"/>
</dbReference>
<keyword evidence="9 10" id="KW-0472">Membrane</keyword>
<dbReference type="EMBL" id="ML119153">
    <property type="protein sequence ID" value="RPB09320.1"/>
    <property type="molecule type" value="Genomic_DNA"/>
</dbReference>
<evidence type="ECO:0000313" key="13">
    <source>
        <dbReference type="EMBL" id="RPB09320.1"/>
    </source>
</evidence>
<proteinExistence type="inferred from homology"/>
<feature type="transmembrane region" description="Helical" evidence="10">
    <location>
        <begin position="392"/>
        <end position="409"/>
    </location>
</feature>
<feature type="region of interest" description="Disordered" evidence="11">
    <location>
        <begin position="1"/>
        <end position="128"/>
    </location>
</feature>
<dbReference type="Pfam" id="PF01694">
    <property type="entry name" value="Rhomboid"/>
    <property type="match status" value="1"/>
</dbReference>
<evidence type="ECO:0000259" key="12">
    <source>
        <dbReference type="Pfam" id="PF01694"/>
    </source>
</evidence>
<dbReference type="GO" id="GO:0016020">
    <property type="term" value="C:membrane"/>
    <property type="evidence" value="ECO:0007669"/>
    <property type="project" value="UniProtKB-SubCell"/>
</dbReference>
<dbReference type="InterPro" id="IPR035952">
    <property type="entry name" value="Rhomboid-like_sf"/>
</dbReference>
<gene>
    <name evidence="13" type="ORF">P167DRAFT_548207</name>
</gene>